<dbReference type="InterPro" id="IPR015943">
    <property type="entry name" value="WD40/YVTN_repeat-like_dom_sf"/>
</dbReference>
<gene>
    <name evidence="3" type="ORF">GQR91_11525</name>
    <name evidence="4" type="ORF">SAMN05216557_102226</name>
</gene>
<evidence type="ECO:0000313" key="4">
    <source>
        <dbReference type="EMBL" id="SDF11338.1"/>
    </source>
</evidence>
<dbReference type="PANTHER" id="PTHR34512:SF30">
    <property type="entry name" value="OUTER MEMBRANE PROTEIN ASSEMBLY FACTOR BAMB"/>
    <property type="match status" value="1"/>
</dbReference>
<dbReference type="Gene3D" id="2.130.10.10">
    <property type="entry name" value="YVTN repeat-like/Quinoprotein amine dehydrogenase"/>
    <property type="match status" value="1"/>
</dbReference>
<dbReference type="InterPro" id="IPR002372">
    <property type="entry name" value="PQQ_rpt_dom"/>
</dbReference>
<protein>
    <submittedName>
        <fullName evidence="4">Outer membrane protein assembly factor BamB, contains PQQ-like beta-propeller repeat</fullName>
    </submittedName>
    <submittedName>
        <fullName evidence="3">PQQ-binding-like beta-propeller repeat protein</fullName>
    </submittedName>
</protein>
<dbReference type="AlphaFoldDB" id="A0A1G7IFH1"/>
<accession>A0A1G7IFH1</accession>
<dbReference type="PANTHER" id="PTHR34512">
    <property type="entry name" value="CELL SURFACE PROTEIN"/>
    <property type="match status" value="1"/>
</dbReference>
<proteinExistence type="predicted"/>
<dbReference type="SUPFAM" id="SSF50998">
    <property type="entry name" value="Quinoprotein alcohol dehydrogenase-like"/>
    <property type="match status" value="1"/>
</dbReference>
<feature type="signal peptide" evidence="1">
    <location>
        <begin position="1"/>
        <end position="21"/>
    </location>
</feature>
<reference evidence="4 5" key="1">
    <citation type="submission" date="2016-10" db="EMBL/GenBank/DDBJ databases">
        <authorList>
            <person name="Varghese N."/>
            <person name="Submissions S."/>
        </authorList>
    </citation>
    <scope>NUCLEOTIDE SEQUENCE [LARGE SCALE GENOMIC DNA]</scope>
    <source>
        <strain evidence="4 5">S7-754</strain>
    </source>
</reference>
<dbReference type="Proteomes" id="UP000323502">
    <property type="component" value="Unassembled WGS sequence"/>
</dbReference>
<dbReference type="SMART" id="SM00564">
    <property type="entry name" value="PQQ"/>
    <property type="match status" value="7"/>
</dbReference>
<keyword evidence="1" id="KW-0732">Signal</keyword>
<evidence type="ECO:0000313" key="5">
    <source>
        <dbReference type="Proteomes" id="UP000323502"/>
    </source>
</evidence>
<dbReference type="InterPro" id="IPR018391">
    <property type="entry name" value="PQQ_b-propeller_rpt"/>
</dbReference>
<feature type="domain" description="Pyrrolo-quinoline quinone repeat" evidence="2">
    <location>
        <begin position="124"/>
        <end position="359"/>
    </location>
</feature>
<evidence type="ECO:0000313" key="3">
    <source>
        <dbReference type="EMBL" id="MWC44275.1"/>
    </source>
</evidence>
<dbReference type="EMBL" id="FNBI01000002">
    <property type="protein sequence ID" value="SDF11338.1"/>
    <property type="molecule type" value="Genomic_DNA"/>
</dbReference>
<feature type="chain" id="PRO_5036307322" evidence="1">
    <location>
        <begin position="22"/>
        <end position="440"/>
    </location>
</feature>
<name>A0A1G7IFH1_9SPHN</name>
<dbReference type="OrthoDB" id="5290752at2"/>
<organism evidence="4 5">
    <name type="scientific">Sphingomonas carotinifaciens</name>
    <dbReference type="NCBI Taxonomy" id="1166323"/>
    <lineage>
        <taxon>Bacteria</taxon>
        <taxon>Pseudomonadati</taxon>
        <taxon>Pseudomonadota</taxon>
        <taxon>Alphaproteobacteria</taxon>
        <taxon>Sphingomonadales</taxon>
        <taxon>Sphingomonadaceae</taxon>
        <taxon>Sphingomonas</taxon>
    </lineage>
</organism>
<evidence type="ECO:0000256" key="1">
    <source>
        <dbReference type="SAM" id="SignalP"/>
    </source>
</evidence>
<dbReference type="Pfam" id="PF13360">
    <property type="entry name" value="PQQ_2"/>
    <property type="match status" value="1"/>
</dbReference>
<dbReference type="PROSITE" id="PS51257">
    <property type="entry name" value="PROKAR_LIPOPROTEIN"/>
    <property type="match status" value="1"/>
</dbReference>
<dbReference type="InterPro" id="IPR011047">
    <property type="entry name" value="Quinoprotein_ADH-like_sf"/>
</dbReference>
<reference evidence="3 6" key="2">
    <citation type="submission" date="2019-12" db="EMBL/GenBank/DDBJ databases">
        <authorList>
            <person name="Zheng J."/>
        </authorList>
    </citation>
    <scope>NUCLEOTIDE SEQUENCE [LARGE SCALE GENOMIC DNA]</scope>
    <source>
        <strain evidence="3 6">DSM 27347</strain>
    </source>
</reference>
<evidence type="ECO:0000259" key="2">
    <source>
        <dbReference type="Pfam" id="PF13360"/>
    </source>
</evidence>
<dbReference type="EMBL" id="WSUT01000005">
    <property type="protein sequence ID" value="MWC44275.1"/>
    <property type="molecule type" value="Genomic_DNA"/>
</dbReference>
<dbReference type="Proteomes" id="UP000436801">
    <property type="component" value="Unassembled WGS sequence"/>
</dbReference>
<keyword evidence="5" id="KW-1185">Reference proteome</keyword>
<evidence type="ECO:0000313" key="6">
    <source>
        <dbReference type="Proteomes" id="UP000436801"/>
    </source>
</evidence>
<dbReference type="RefSeq" id="WP_149681660.1">
    <property type="nucleotide sequence ID" value="NZ_FNBI01000002.1"/>
</dbReference>
<sequence>MTKQFRTPVMLAALMALSACGIFKGAPKKTPTVGNRVPILASESGAEADQTIADVQVTLPAPAPNDAWAQPGGNAAKSMGQLALGEQPARLWEATINGGSVREPLAAAPVVADGKLFVVDVAAVLHAFAADTGAPLWSAKLTEGDANRPARFGGGASFDDGRVYATDGLGDVVAVNAADGSIQWRAKPGGPLRGAPTVANGVVYVLSQDNQLFAISQADGKVQWAQQGTLETQGVFGVAAPAASQGSVVVGFSSGELNAYRYENGRVLWQDALSRTTISTSVSSLSDIDAAPVIDEGRVYAVGQGGRMVALELSTGQRLWEQNFAGIETPWIAGEWLFLVTDDARLVALSRASGKVRWISQLPRFRNEKKKSGAITWFGPVLAGNRLILTNSQGEIVYANPGDGAVQTTIEAKTQFTLPPIVANSTVYTLDVKGHIVAYR</sequence>